<evidence type="ECO:0000259" key="1">
    <source>
        <dbReference type="PROSITE" id="PS51918"/>
    </source>
</evidence>
<dbReference type="InterPro" id="IPR058240">
    <property type="entry name" value="rSAM_sf"/>
</dbReference>
<dbReference type="InterPro" id="IPR023404">
    <property type="entry name" value="rSAM_horseshoe"/>
</dbReference>
<dbReference type="CDD" id="cd01335">
    <property type="entry name" value="Radical_SAM"/>
    <property type="match status" value="1"/>
</dbReference>
<dbReference type="Gene3D" id="3.80.30.20">
    <property type="entry name" value="tm_1862 like domain"/>
    <property type="match status" value="1"/>
</dbReference>
<dbReference type="AlphaFoldDB" id="A0A5D8QG69"/>
<dbReference type="InterPro" id="IPR006638">
    <property type="entry name" value="Elp3/MiaA/NifB-like_rSAM"/>
</dbReference>
<dbReference type="GO" id="GO:0003824">
    <property type="term" value="F:catalytic activity"/>
    <property type="evidence" value="ECO:0007669"/>
    <property type="project" value="InterPro"/>
</dbReference>
<sequence length="615" mass="71145">MLKDRILNEILPCVEKPARYIGNELNSVHKQYMDGMVRFVFAFPDIYEIGMSHLGIKILYHLLNEREDTVCERVFAPWVDMEKIMRKEGIPLFSLESMTPVRDFDFVGFTLQYEMSYTNILNMLDLAGIPINAAERSESSPLVIAGGPCAYNPEPLAQFVDFFVMGEGEEVINEIIDTYKDCKDKGLSRKEILHCMAHIDGVYVPSLYIMTYNEDGTVKNVKPVDVDLPLKIKKRVIKDMNNSYYPEKMIVPYLQTVHDRIMLEIFRGCTRGCRFCQAGMIYRPVRERSWENLLELARKLVSSTGYDEISLVSLSSCDYTFLEELIYSLIDEFKGKGVGISLPSLRIDAAYVDIFNKIEEVRKSGITFAPEAGSQRLRDVINKNVTEEDLMNAVFSAFKFGWRTIKLYFMIGLPTETDEDLDGIAELGERVLQVYKEVNGNLKGLTVTMSASSFVPKPHTPFQWEAQDSMEELYRKQLLIKSKIRGHALRFTYHDVRLSFLEAVISRGDRRVSMVIKKAWEKGCRFDSWNECFNFETWMDAFKETGIDPAFYANRKREENEVFPWDHIDVGVTKEFLKRERRRAYEGKSTFDCRKFCIKCGIQDFEEGLKCYGQN</sequence>
<dbReference type="PANTHER" id="PTHR42731:SF1">
    <property type="entry name" value="RADICAL SAM DOMAIN PROTEIN"/>
    <property type="match status" value="1"/>
</dbReference>
<dbReference type="SFLD" id="SFLDS00029">
    <property type="entry name" value="Radical_SAM"/>
    <property type="match status" value="1"/>
</dbReference>
<dbReference type="SUPFAM" id="SSF102114">
    <property type="entry name" value="Radical SAM enzymes"/>
    <property type="match status" value="1"/>
</dbReference>
<dbReference type="SFLD" id="SFLDG01082">
    <property type="entry name" value="B12-binding_domain_containing"/>
    <property type="match status" value="1"/>
</dbReference>
<dbReference type="PANTHER" id="PTHR42731">
    <property type="entry name" value="SLL1084 PROTEIN"/>
    <property type="match status" value="1"/>
</dbReference>
<dbReference type="EMBL" id="VTPS01000007">
    <property type="protein sequence ID" value="TZE82238.1"/>
    <property type="molecule type" value="Genomic_DNA"/>
</dbReference>
<dbReference type="RefSeq" id="WP_149544997.1">
    <property type="nucleotide sequence ID" value="NZ_VTPS01000007.1"/>
</dbReference>
<feature type="domain" description="Radical SAM core" evidence="1">
    <location>
        <begin position="255"/>
        <end position="490"/>
    </location>
</feature>
<dbReference type="Pfam" id="PF04055">
    <property type="entry name" value="Radical_SAM"/>
    <property type="match status" value="1"/>
</dbReference>
<protein>
    <submittedName>
        <fullName evidence="2">TIGR03960 family B12-binding radical SAM protein</fullName>
    </submittedName>
</protein>
<keyword evidence="3" id="KW-1185">Reference proteome</keyword>
<evidence type="ECO:0000313" key="2">
    <source>
        <dbReference type="EMBL" id="TZE82238.1"/>
    </source>
</evidence>
<dbReference type="Gene3D" id="3.40.50.280">
    <property type="entry name" value="Cobalamin-binding domain"/>
    <property type="match status" value="1"/>
</dbReference>
<gene>
    <name evidence="2" type="ORF">FWJ32_05625</name>
</gene>
<dbReference type="InterPro" id="IPR023862">
    <property type="entry name" value="CHP03960_rSAM"/>
</dbReference>
<dbReference type="GO" id="GO:0051536">
    <property type="term" value="F:iron-sulfur cluster binding"/>
    <property type="evidence" value="ECO:0007669"/>
    <property type="project" value="InterPro"/>
</dbReference>
<organism evidence="2 3">
    <name type="scientific">Calorimonas adulescens</name>
    <dbReference type="NCBI Taxonomy" id="2606906"/>
    <lineage>
        <taxon>Bacteria</taxon>
        <taxon>Bacillati</taxon>
        <taxon>Bacillota</taxon>
        <taxon>Clostridia</taxon>
        <taxon>Thermoanaerobacterales</taxon>
        <taxon>Thermoanaerobacteraceae</taxon>
        <taxon>Calorimonas</taxon>
    </lineage>
</organism>
<dbReference type="NCBIfam" id="TIGR03960">
    <property type="entry name" value="rSAM_fuse_unch"/>
    <property type="match status" value="1"/>
</dbReference>
<dbReference type="Pfam" id="PF19864">
    <property type="entry name" value="Radical_SAM_N2"/>
    <property type="match status" value="1"/>
</dbReference>
<accession>A0A5D8QG69</accession>
<dbReference type="Proteomes" id="UP000322976">
    <property type="component" value="Unassembled WGS sequence"/>
</dbReference>
<dbReference type="PROSITE" id="PS51918">
    <property type="entry name" value="RADICAL_SAM"/>
    <property type="match status" value="1"/>
</dbReference>
<name>A0A5D8QG69_9THEO</name>
<dbReference type="InterPro" id="IPR007197">
    <property type="entry name" value="rSAM"/>
</dbReference>
<dbReference type="SMART" id="SM00729">
    <property type="entry name" value="Elp3"/>
    <property type="match status" value="1"/>
</dbReference>
<reference evidence="2 3" key="1">
    <citation type="submission" date="2019-08" db="EMBL/GenBank/DDBJ databases">
        <title>Calorimonas adulescens gen. nov., sp. nov., an anaerobic thermophilic bacterium from Sakhalin hot spring.</title>
        <authorList>
            <person name="Khomyakova M.A."/>
            <person name="Merkel A.Y."/>
            <person name="Novikov A."/>
            <person name="Bonch-Osmolovskaya E.A."/>
            <person name="Slobodkin A.I."/>
        </authorList>
    </citation>
    <scope>NUCLEOTIDE SEQUENCE [LARGE SCALE GENOMIC DNA]</scope>
    <source>
        <strain evidence="2 3">A05MB</strain>
    </source>
</reference>
<evidence type="ECO:0000313" key="3">
    <source>
        <dbReference type="Proteomes" id="UP000322976"/>
    </source>
</evidence>
<dbReference type="InterPro" id="IPR045784">
    <property type="entry name" value="Radical_SAM_N2"/>
</dbReference>
<comment type="caution">
    <text evidence="2">The sequence shown here is derived from an EMBL/GenBank/DDBJ whole genome shotgun (WGS) entry which is preliminary data.</text>
</comment>
<proteinExistence type="predicted"/>